<proteinExistence type="predicted"/>
<dbReference type="Pfam" id="PF19736">
    <property type="entry name" value="DUF6226"/>
    <property type="match status" value="1"/>
</dbReference>
<keyword evidence="3" id="KW-1185">Reference proteome</keyword>
<organism evidence="2 3">
    <name type="scientific">Clavibacter tessellarius</name>
    <dbReference type="NCBI Taxonomy" id="31965"/>
    <lineage>
        <taxon>Bacteria</taxon>
        <taxon>Bacillati</taxon>
        <taxon>Actinomycetota</taxon>
        <taxon>Actinomycetes</taxon>
        <taxon>Micrococcales</taxon>
        <taxon>Microbacteriaceae</taxon>
        <taxon>Clavibacter</taxon>
    </lineage>
</organism>
<evidence type="ECO:0000313" key="2">
    <source>
        <dbReference type="EMBL" id="OQJ61986.1"/>
    </source>
</evidence>
<dbReference type="EMBL" id="MZMQ01000001">
    <property type="protein sequence ID" value="OQJ61986.1"/>
    <property type="molecule type" value="Genomic_DNA"/>
</dbReference>
<dbReference type="OrthoDB" id="3290597at2"/>
<comment type="caution">
    <text evidence="2">The sequence shown here is derived from an EMBL/GenBank/DDBJ whole genome shotgun (WGS) entry which is preliminary data.</text>
</comment>
<feature type="region of interest" description="Disordered" evidence="1">
    <location>
        <begin position="1"/>
        <end position="33"/>
    </location>
</feature>
<name>A0A225CHU8_9MICO</name>
<dbReference type="InterPro" id="IPR045773">
    <property type="entry name" value="DUF6226"/>
</dbReference>
<gene>
    <name evidence="2" type="ORF">B5P24_02545</name>
</gene>
<protein>
    <submittedName>
        <fullName evidence="2">Uncharacterized protein</fullName>
    </submittedName>
</protein>
<dbReference type="AlphaFoldDB" id="A0A225CHU8"/>
<evidence type="ECO:0000313" key="3">
    <source>
        <dbReference type="Proteomes" id="UP000215316"/>
    </source>
</evidence>
<accession>A0A225CHU8</accession>
<reference evidence="2" key="1">
    <citation type="submission" date="2017-08" db="EMBL/GenBank/DDBJ databases">
        <title>Genomes of multiple Clavibacter strains from different subspecies.</title>
        <authorList>
            <person name="Yuan X.-K."/>
            <person name="Li X.-S."/>
            <person name="Nie J."/>
            <person name="De Boer S.H."/>
        </authorList>
    </citation>
    <scope>NUCLEOTIDE SEQUENCE [LARGE SCALE GENOMIC DNA]</scope>
    <source>
        <strain evidence="2">ATCC 33566</strain>
    </source>
</reference>
<evidence type="ECO:0000256" key="1">
    <source>
        <dbReference type="SAM" id="MobiDB-lite"/>
    </source>
</evidence>
<dbReference type="Proteomes" id="UP000215316">
    <property type="component" value="Unassembled WGS sequence"/>
</dbReference>
<sequence length="163" mass="17216">MPAYVRPRIDAPPALDDAGVPSGSRWDLADGPPEDACSRTSHLERFAPLHAVADALVAHLVATHDVTAIAGADPTLADPHPDAVRTVRLAPRDGSGPAFALEWTSFPGVMLHTGRRTSAAFPACGCDACDDRWEDVADELEEAVLLAAGERPPPPEPFGDLVR</sequence>
<dbReference type="RefSeq" id="WP_094126382.1">
    <property type="nucleotide sequence ID" value="NZ_CP040788.1"/>
</dbReference>